<reference evidence="2 3" key="1">
    <citation type="journal article" date="2011" name="PLoS ONE">
        <title>The entomopathogenic bacterial endosymbionts xenorhabdus and photorhabdus: convergent lifestyles from divergent genomes.</title>
        <authorList>
            <person name="Chaston J.M."/>
            <person name="Suen G."/>
            <person name="Tucker S.L."/>
            <person name="Andersen A.W."/>
            <person name="Bhasin A."/>
            <person name="Bode E."/>
            <person name="Bode H.B."/>
            <person name="Brachmann A.O."/>
            <person name="Cowles C.E."/>
            <person name="Cowles K.N."/>
            <person name="Darby C."/>
            <person name="de Leon L."/>
            <person name="Drace K."/>
            <person name="Du Z."/>
            <person name="Givaudan A."/>
            <person name="Herbert Tran E.E."/>
            <person name="Jewell K.A."/>
            <person name="Knack J.J."/>
            <person name="Krasomil-Osterfeld K.C."/>
            <person name="Kukor R."/>
            <person name="Lanois A."/>
            <person name="Latreille P."/>
            <person name="Leimgruber N.K."/>
            <person name="Lipke C.M."/>
            <person name="Liu R."/>
            <person name="Lu X."/>
            <person name="Martens E.C."/>
            <person name="Marri P.R."/>
            <person name="Medigue C."/>
            <person name="Menard M.L."/>
            <person name="Miller N.M."/>
            <person name="Morales-Soto N."/>
            <person name="Norton S."/>
            <person name="Ogier J.C."/>
            <person name="Orchard S.S."/>
            <person name="Park D."/>
            <person name="Park Y."/>
            <person name="Qurollo B.A."/>
            <person name="Sugar D.R."/>
            <person name="Richards G.R."/>
            <person name="Rouy Z."/>
            <person name="Slominski B."/>
            <person name="Slominski K."/>
            <person name="Snyder H."/>
            <person name="Tjaden B.C."/>
            <person name="van der Hoeven R."/>
            <person name="Welch R.D."/>
            <person name="Wheeler C."/>
            <person name="Xiang B."/>
            <person name="Barbazuk B."/>
            <person name="Gaudriault S."/>
            <person name="Goodner B."/>
            <person name="Slater S.C."/>
            <person name="Forst S."/>
            <person name="Goldman B.S."/>
            <person name="Goodrich-Blair H."/>
        </authorList>
    </citation>
    <scope>NUCLEOTIDE SEQUENCE [LARGE SCALE GENOMIC DNA]</scope>
    <source>
        <strain evidence="3">ATCC 19061 / DSM 3370 / CCUG 14189 / LMG 1036 / NCIMB 9965 / AN6</strain>
    </source>
</reference>
<organism evidence="2 3">
    <name type="scientific">Xenorhabdus nematophila (strain ATCC 19061 / DSM 3370 / CCUG 14189 / LMG 1036 / NCIMB 9965 / AN6)</name>
    <dbReference type="NCBI Taxonomy" id="406817"/>
    <lineage>
        <taxon>Bacteria</taxon>
        <taxon>Pseudomonadati</taxon>
        <taxon>Pseudomonadota</taxon>
        <taxon>Gammaproteobacteria</taxon>
        <taxon>Enterobacterales</taxon>
        <taxon>Morganellaceae</taxon>
        <taxon>Xenorhabdus</taxon>
    </lineage>
</organism>
<dbReference type="CDD" id="cd02440">
    <property type="entry name" value="AdoMet_MTases"/>
    <property type="match status" value="1"/>
</dbReference>
<dbReference type="InterPro" id="IPR013216">
    <property type="entry name" value="Methyltransf_11"/>
</dbReference>
<accession>D3VKK8</accession>
<evidence type="ECO:0000313" key="2">
    <source>
        <dbReference type="EMBL" id="CBJ91116.1"/>
    </source>
</evidence>
<name>D3VKK8_XENNA</name>
<dbReference type="InterPro" id="IPR029063">
    <property type="entry name" value="SAM-dependent_MTases_sf"/>
</dbReference>
<dbReference type="KEGG" id="xne:XNC1_3062"/>
<dbReference type="eggNOG" id="COG2230">
    <property type="taxonomic scope" value="Bacteria"/>
</dbReference>
<dbReference type="HOGENOM" id="CLU_1160239_0_0_6"/>
<dbReference type="RefSeq" id="WP_013184799.1">
    <property type="nucleotide sequence ID" value="NC_014228.1"/>
</dbReference>
<dbReference type="Proteomes" id="UP000008075">
    <property type="component" value="Chromosome"/>
</dbReference>
<gene>
    <name evidence="2" type="ordered locus">XNC1_3062</name>
</gene>
<dbReference type="Pfam" id="PF08241">
    <property type="entry name" value="Methyltransf_11"/>
    <property type="match status" value="1"/>
</dbReference>
<dbReference type="Gene3D" id="3.40.50.150">
    <property type="entry name" value="Vaccinia Virus protein VP39"/>
    <property type="match status" value="1"/>
</dbReference>
<dbReference type="EMBL" id="FN667742">
    <property type="protein sequence ID" value="CBJ91116.1"/>
    <property type="molecule type" value="Genomic_DNA"/>
</dbReference>
<dbReference type="GeneID" id="24903247"/>
<evidence type="ECO:0000259" key="1">
    <source>
        <dbReference type="Pfam" id="PF08241"/>
    </source>
</evidence>
<proteinExistence type="predicted"/>
<dbReference type="SUPFAM" id="SSF53335">
    <property type="entry name" value="S-adenosyl-L-methionine-dependent methyltransferases"/>
    <property type="match status" value="1"/>
</dbReference>
<dbReference type="AlphaFoldDB" id="D3VKK8"/>
<protein>
    <submittedName>
        <fullName evidence="2">Complete genome segment 17/17</fullName>
    </submittedName>
</protein>
<keyword evidence="3" id="KW-1185">Reference proteome</keyword>
<feature type="domain" description="Methyltransferase type 11" evidence="1">
    <location>
        <begin position="40"/>
        <end position="140"/>
    </location>
</feature>
<dbReference type="GO" id="GO:0008757">
    <property type="term" value="F:S-adenosylmethionine-dependent methyltransferase activity"/>
    <property type="evidence" value="ECO:0007669"/>
    <property type="project" value="InterPro"/>
</dbReference>
<evidence type="ECO:0000313" key="3">
    <source>
        <dbReference type="Proteomes" id="UP000008075"/>
    </source>
</evidence>
<sequence>MTLNKKLLSNIIEWDVNNWSKCLSFWPKNSSLPLDDSHVLELGSRHGGLSLWAALNGAKVICSDLSGPTQAAIKKHSSYNVSNVIEYESIDALTIPYKNKFDIVISKSVIGGIGRNNNIKNQRLMIEEVFNSLKDGGEYWFIENLIASPIHRMTRNTLTGWGNTWRYISIDESKDFFRDFSSFNYKTFGFLSCFGPNELSRKIFSYFDEYLFNHITPNHWHYIIVGVAKK</sequence>